<evidence type="ECO:0000313" key="1">
    <source>
        <dbReference type="EMBL" id="EUA63992.1"/>
    </source>
</evidence>
<dbReference type="Proteomes" id="UP000021210">
    <property type="component" value="Unassembled WGS sequence"/>
</dbReference>
<sequence length="103" mass="11576">MTQPASPTGSSTSVETLIRHAHGLLDRCGIRLSPSKVSRLVREYKHRVEQNGFPFEAFLVNTVQLTAEQRAQARQNPEIARVINYVDRTGETAVNNVVRERGF</sequence>
<comment type="caution">
    <text evidence="1">The sequence shown here is derived from an EMBL/GenBank/DDBJ whole genome shotgun (WGS) entry which is preliminary data.</text>
</comment>
<name>A0A829QLH4_9MYCO</name>
<reference evidence="1 2" key="1">
    <citation type="submission" date="2013-12" db="EMBL/GenBank/DDBJ databases">
        <authorList>
            <person name="Zelazny A."/>
            <person name="Olivier K."/>
            <person name="Holland S."/>
            <person name="Lenaerts A."/>
            <person name="Ordway D."/>
            <person name="DeGroote M.A."/>
            <person name="Parker T."/>
            <person name="Sizemore C."/>
            <person name="Tallon L.J."/>
            <person name="Sadzewicz L.K."/>
            <person name="Sengamalay N."/>
            <person name="Fraser C.M."/>
            <person name="Hine E."/>
            <person name="Shefchek K.A."/>
            <person name="Das S.P."/>
            <person name="Tettelin H."/>
        </authorList>
    </citation>
    <scope>NUCLEOTIDE SEQUENCE [LARGE SCALE GENOMIC DNA]</scope>
    <source>
        <strain evidence="1 2">1948</strain>
    </source>
</reference>
<proteinExistence type="predicted"/>
<accession>A0A829QLH4</accession>
<protein>
    <submittedName>
        <fullName evidence="1">Uncharacterized protein</fullName>
    </submittedName>
</protein>
<organism evidence="1 2">
    <name type="scientific">Mycobacteroides abscessus 1948</name>
    <dbReference type="NCBI Taxonomy" id="1299323"/>
    <lineage>
        <taxon>Bacteria</taxon>
        <taxon>Bacillati</taxon>
        <taxon>Actinomycetota</taxon>
        <taxon>Actinomycetes</taxon>
        <taxon>Mycobacteriales</taxon>
        <taxon>Mycobacteriaceae</taxon>
        <taxon>Mycobacteroides</taxon>
        <taxon>Mycobacteroides abscessus</taxon>
    </lineage>
</organism>
<evidence type="ECO:0000313" key="2">
    <source>
        <dbReference type="Proteomes" id="UP000021210"/>
    </source>
</evidence>
<dbReference type="AlphaFoldDB" id="A0A829QLH4"/>
<gene>
    <name evidence="1" type="ORF">I542_4157</name>
</gene>
<dbReference type="EMBL" id="JAOH01000002">
    <property type="protein sequence ID" value="EUA63992.1"/>
    <property type="molecule type" value="Genomic_DNA"/>
</dbReference>